<reference evidence="6 7" key="1">
    <citation type="submission" date="2016-08" db="EMBL/GenBank/DDBJ databases">
        <title>A Parts List for Fungal Cellulosomes Revealed by Comparative Genomics.</title>
        <authorList>
            <consortium name="DOE Joint Genome Institute"/>
            <person name="Haitjema C.H."/>
            <person name="Gilmore S.P."/>
            <person name="Henske J.K."/>
            <person name="Solomon K.V."/>
            <person name="De Groot R."/>
            <person name="Kuo A."/>
            <person name="Mondo S.J."/>
            <person name="Salamov A.A."/>
            <person name="Labutti K."/>
            <person name="Zhao Z."/>
            <person name="Chiniquy J."/>
            <person name="Barry K."/>
            <person name="Brewer H.M."/>
            <person name="Purvine S.O."/>
            <person name="Wright A.T."/>
            <person name="Boxma B."/>
            <person name="Van Alen T."/>
            <person name="Hackstein J.H."/>
            <person name="Baker S.E."/>
            <person name="Grigoriev I.V."/>
            <person name="O'Malley M.A."/>
        </authorList>
    </citation>
    <scope>NUCLEOTIDE SEQUENCE [LARGE SCALE GENOMIC DNA]</scope>
    <source>
        <strain evidence="6 7">S4</strain>
    </source>
</reference>
<protein>
    <recommendedName>
        <fullName evidence="5">CBM10 domain-containing protein</fullName>
    </recommendedName>
</protein>
<feature type="signal peptide" evidence="4">
    <location>
        <begin position="1"/>
        <end position="20"/>
    </location>
</feature>
<keyword evidence="2" id="KW-0677">Repeat</keyword>
<evidence type="ECO:0000256" key="2">
    <source>
        <dbReference type="ARBA" id="ARBA00022737"/>
    </source>
</evidence>
<keyword evidence="7" id="KW-1185">Reference proteome</keyword>
<evidence type="ECO:0000256" key="3">
    <source>
        <dbReference type="ARBA" id="ARBA00022801"/>
    </source>
</evidence>
<comment type="caution">
    <text evidence="6">The sequence shown here is derived from an EMBL/GenBank/DDBJ whole genome shotgun (WGS) entry which is preliminary data.</text>
</comment>
<evidence type="ECO:0000259" key="5">
    <source>
        <dbReference type="PROSITE" id="PS51763"/>
    </source>
</evidence>
<evidence type="ECO:0000256" key="1">
    <source>
        <dbReference type="ARBA" id="ARBA00022729"/>
    </source>
</evidence>
<dbReference type="PROSITE" id="PS51763">
    <property type="entry name" value="CBM10"/>
    <property type="match status" value="2"/>
</dbReference>
<dbReference type="Proteomes" id="UP000193944">
    <property type="component" value="Unassembled WGS sequence"/>
</dbReference>
<dbReference type="EMBL" id="MCFG01000134">
    <property type="protein sequence ID" value="ORX80820.1"/>
    <property type="molecule type" value="Genomic_DNA"/>
</dbReference>
<evidence type="ECO:0000256" key="4">
    <source>
        <dbReference type="SAM" id="SignalP"/>
    </source>
</evidence>
<dbReference type="Pfam" id="PF02013">
    <property type="entry name" value="CBM_10"/>
    <property type="match status" value="2"/>
</dbReference>
<dbReference type="InterPro" id="IPR009034">
    <property type="entry name" value="Dockerin_dom_fun_sf"/>
</dbReference>
<keyword evidence="1 4" id="KW-0732">Signal</keyword>
<organism evidence="6 7">
    <name type="scientific">Anaeromyces robustus</name>
    <dbReference type="NCBI Taxonomy" id="1754192"/>
    <lineage>
        <taxon>Eukaryota</taxon>
        <taxon>Fungi</taxon>
        <taxon>Fungi incertae sedis</taxon>
        <taxon>Chytridiomycota</taxon>
        <taxon>Chytridiomycota incertae sedis</taxon>
        <taxon>Neocallimastigomycetes</taxon>
        <taxon>Neocallimastigales</taxon>
        <taxon>Neocallimastigaceae</taxon>
        <taxon>Anaeromyces</taxon>
    </lineage>
</organism>
<dbReference type="SUPFAM" id="SSF64571">
    <property type="entry name" value="Cellulose docking domain, dockering"/>
    <property type="match status" value="2"/>
</dbReference>
<evidence type="ECO:0000313" key="7">
    <source>
        <dbReference type="Proteomes" id="UP000193944"/>
    </source>
</evidence>
<name>A0A1Y1X4S0_9FUNG</name>
<proteinExistence type="predicted"/>
<feature type="chain" id="PRO_5012553432" description="CBM10 domain-containing protein" evidence="4">
    <location>
        <begin position="21"/>
        <end position="313"/>
    </location>
</feature>
<evidence type="ECO:0000313" key="6">
    <source>
        <dbReference type="EMBL" id="ORX80820.1"/>
    </source>
</evidence>
<feature type="domain" description="CBM10" evidence="5">
    <location>
        <begin position="228"/>
        <end position="264"/>
    </location>
</feature>
<feature type="domain" description="CBM10" evidence="5">
    <location>
        <begin position="268"/>
        <end position="304"/>
    </location>
</feature>
<dbReference type="InterPro" id="IPR002883">
    <property type="entry name" value="CBM10/Dockerin_dom"/>
</dbReference>
<gene>
    <name evidence="6" type="ORF">BCR32DRAFT_233191</name>
</gene>
<dbReference type="GO" id="GO:0016787">
    <property type="term" value="F:hydrolase activity"/>
    <property type="evidence" value="ECO:0007669"/>
    <property type="project" value="UniProtKB-KW"/>
</dbReference>
<accession>A0A1Y1X4S0</accession>
<dbReference type="STRING" id="1754192.A0A1Y1X4S0"/>
<reference evidence="6 7" key="2">
    <citation type="submission" date="2016-08" db="EMBL/GenBank/DDBJ databases">
        <title>Pervasive Adenine N6-methylation of Active Genes in Fungi.</title>
        <authorList>
            <consortium name="DOE Joint Genome Institute"/>
            <person name="Mondo S.J."/>
            <person name="Dannebaum R.O."/>
            <person name="Kuo R.C."/>
            <person name="Labutti K."/>
            <person name="Haridas S."/>
            <person name="Kuo A."/>
            <person name="Salamov A."/>
            <person name="Ahrendt S.R."/>
            <person name="Lipzen A."/>
            <person name="Sullivan W."/>
            <person name="Andreopoulos W.B."/>
            <person name="Clum A."/>
            <person name="Lindquist E."/>
            <person name="Daum C."/>
            <person name="Ramamoorthy G.K."/>
            <person name="Gryganskyi A."/>
            <person name="Culley D."/>
            <person name="Magnuson J.K."/>
            <person name="James T.Y."/>
            <person name="O'Malley M.A."/>
            <person name="Stajich J.E."/>
            <person name="Spatafora J.W."/>
            <person name="Visel A."/>
            <person name="Grigoriev I.V."/>
        </authorList>
    </citation>
    <scope>NUCLEOTIDE SEQUENCE [LARGE SCALE GENOMIC DNA]</scope>
    <source>
        <strain evidence="6 7">S4</strain>
    </source>
</reference>
<sequence length="313" mass="35933">MKLNIILVYTILNVIITVKAAINPIYNNFLYDEVMLIQECISNKGRLFFISYEDQFTYDLICLKSSTGQIDFNDEIEIVTSNVDICNKDNKLFNQTECLQKASTMPSVYSAEYDIINASDECIKRNGKFYYGELVPGYQYVSQICIKEKSGTRKPKTPCFVKDGKEYCGGYCYLILKSEKSYIYTNSISFGYDGNTFDNYSTIYDECVEQIDNMTEITNDNLSVVEESCFATRLGYECCNYNEILYSDDDGDWGVNDNRWCGIGAGKPKVEYCGDYKCCQKCEIVYEDKEGKWGVENDEWCVIGRNCWPKGPN</sequence>
<keyword evidence="3" id="KW-0378">Hydrolase</keyword>
<dbReference type="AlphaFoldDB" id="A0A1Y1X4S0"/>
<dbReference type="Gene3D" id="3.90.1220.10">
    <property type="entry name" value="Cellulose docking domain, dockering"/>
    <property type="match status" value="2"/>
</dbReference>